<evidence type="ECO:0000256" key="3">
    <source>
        <dbReference type="ARBA" id="ARBA00012601"/>
    </source>
</evidence>
<evidence type="ECO:0000256" key="11">
    <source>
        <dbReference type="ARBA" id="ARBA00059691"/>
    </source>
</evidence>
<dbReference type="EMBL" id="PKSG01000534">
    <property type="protein sequence ID" value="POR34316.1"/>
    <property type="molecule type" value="Genomic_DNA"/>
</dbReference>
<keyword evidence="7" id="KW-0119">Carbohydrate metabolism</keyword>
<dbReference type="PROSITE" id="PS00659">
    <property type="entry name" value="GLYCOSYL_HYDROL_F5"/>
    <property type="match status" value="1"/>
</dbReference>
<dbReference type="PANTHER" id="PTHR34142:SF5">
    <property type="entry name" value="CBM1 DOMAIN-CONTAINING PROTEIN"/>
    <property type="match status" value="1"/>
</dbReference>
<feature type="compositionally biased region" description="Polar residues" evidence="14">
    <location>
        <begin position="373"/>
        <end position="392"/>
    </location>
</feature>
<proteinExistence type="inferred from homology"/>
<keyword evidence="10" id="KW-0624">Polysaccharide degradation</keyword>
<evidence type="ECO:0000256" key="5">
    <source>
        <dbReference type="ARBA" id="ARBA00022801"/>
    </source>
</evidence>
<keyword evidence="8" id="KW-0873">Pyrrolidone carboxylic acid</keyword>
<comment type="function">
    <text evidence="11">Endoglucanase (EG) that cleaves the internal beta-1,4-glucosidic bonds in cellulose. The degradation of cellulose involves an interplay between different cellulolytic enzymes. Hydrolysis starts with EGs, which cut internal glycosidic linkages to reduce the polymerization degree of the substrate and creates new chain ends for exocellobiohydrolases (CBHs). The CBH release the disaccharide cellobiose from the non-reducing end of the cellulose polymer chain. Finally, beta-1,4-glucosidases hydrolyze the cellobiose and other short cello-oligosaccharides into glucose units.</text>
</comment>
<feature type="chain" id="PRO_5015391769" description="Endoglucanase EG-II" evidence="15">
    <location>
        <begin position="20"/>
        <end position="423"/>
    </location>
</feature>
<name>A0A2S4KVU8_9HYPO</name>
<keyword evidence="4 15" id="KW-0732">Signal</keyword>
<dbReference type="AlphaFoldDB" id="A0A2S4KVU8"/>
<organism evidence="17 18">
    <name type="scientific">Tolypocladium paradoxum</name>
    <dbReference type="NCBI Taxonomy" id="94208"/>
    <lineage>
        <taxon>Eukaryota</taxon>
        <taxon>Fungi</taxon>
        <taxon>Dikarya</taxon>
        <taxon>Ascomycota</taxon>
        <taxon>Pezizomycotina</taxon>
        <taxon>Sordariomycetes</taxon>
        <taxon>Hypocreomycetidae</taxon>
        <taxon>Hypocreales</taxon>
        <taxon>Ophiocordycipitaceae</taxon>
        <taxon>Tolypocladium</taxon>
    </lineage>
</organism>
<dbReference type="GO" id="GO:0030245">
    <property type="term" value="P:cellulose catabolic process"/>
    <property type="evidence" value="ECO:0007669"/>
    <property type="project" value="UniProtKB-KW"/>
</dbReference>
<dbReference type="Proteomes" id="UP000237481">
    <property type="component" value="Unassembled WGS sequence"/>
</dbReference>
<comment type="catalytic activity">
    <reaction evidence="1">
        <text>Endohydrolysis of (1-&gt;4)-beta-D-glucosidic linkages in cellulose, lichenin and cereal beta-D-glucans.</text>
        <dbReference type="EC" id="3.2.1.4"/>
    </reaction>
</comment>
<evidence type="ECO:0000256" key="9">
    <source>
        <dbReference type="ARBA" id="ARBA00023295"/>
    </source>
</evidence>
<evidence type="ECO:0000256" key="7">
    <source>
        <dbReference type="ARBA" id="ARBA00023277"/>
    </source>
</evidence>
<keyword evidence="9 13" id="KW-0326">Glycosidase</keyword>
<evidence type="ECO:0000256" key="12">
    <source>
        <dbReference type="ARBA" id="ARBA00074271"/>
    </source>
</evidence>
<dbReference type="Pfam" id="PF00150">
    <property type="entry name" value="Cellulase"/>
    <property type="match status" value="1"/>
</dbReference>
<evidence type="ECO:0000256" key="13">
    <source>
        <dbReference type="RuleBase" id="RU361153"/>
    </source>
</evidence>
<evidence type="ECO:0000256" key="6">
    <source>
        <dbReference type="ARBA" id="ARBA00023001"/>
    </source>
</evidence>
<dbReference type="SUPFAM" id="SSF51445">
    <property type="entry name" value="(Trans)glycosidases"/>
    <property type="match status" value="1"/>
</dbReference>
<feature type="region of interest" description="Disordered" evidence="14">
    <location>
        <begin position="344"/>
        <end position="398"/>
    </location>
</feature>
<evidence type="ECO:0000256" key="15">
    <source>
        <dbReference type="SAM" id="SignalP"/>
    </source>
</evidence>
<sequence>MRTVSRLLTGLALVSGALGRVKYLGVATAGIDFGCAINGSCPRSTASFPLTSLGGGDGAGQMEHFVKDDNLNMFRLPTSWQFILNGQLGGKLSAANFANYNRLMQACLDTGAYCMIDLHNFARWDGGIVGQGGPKDDELADVWQQLALKYANNDKVVFGLMNEPHDLDISLWAQTCQKVVTAIRNAGAKSQMILLPGTNFASAETFVSTGSATALANITNPDGSTDNLLLDLHKYLDINNSGTHAECTTDNVEGFRTIATWLRKNNRTAMISESGASMDNTCMEKFCTQNTFISQNADVFEGFVGWGAGSFDSSYVLTLTPSGSAGSYVDNKLMEECILGPFIKNPAPETTSPSSPASTSTGSSTSTRHIFEETTTPSNPIKTLANNSHSENGGSGYTPSFRPLTGGLIFAAVALFHSWQRFP</sequence>
<evidence type="ECO:0000313" key="17">
    <source>
        <dbReference type="EMBL" id="POR34316.1"/>
    </source>
</evidence>
<dbReference type="Gene3D" id="3.20.20.80">
    <property type="entry name" value="Glycosidases"/>
    <property type="match status" value="1"/>
</dbReference>
<evidence type="ECO:0000313" key="18">
    <source>
        <dbReference type="Proteomes" id="UP000237481"/>
    </source>
</evidence>
<evidence type="ECO:0000259" key="16">
    <source>
        <dbReference type="Pfam" id="PF00150"/>
    </source>
</evidence>
<accession>A0A2S4KVU8</accession>
<dbReference type="OrthoDB" id="5823761at2759"/>
<keyword evidence="5 13" id="KW-0378">Hydrolase</keyword>
<gene>
    <name evidence="17" type="ORF">TPAR_05466</name>
</gene>
<dbReference type="GO" id="GO:0008810">
    <property type="term" value="F:cellulase activity"/>
    <property type="evidence" value="ECO:0007669"/>
    <property type="project" value="UniProtKB-EC"/>
</dbReference>
<comment type="caution">
    <text evidence="17">The sequence shown here is derived from an EMBL/GenBank/DDBJ whole genome shotgun (WGS) entry which is preliminary data.</text>
</comment>
<dbReference type="STRING" id="94208.A0A2S4KVU8"/>
<comment type="similarity">
    <text evidence="2 13">Belongs to the glycosyl hydrolase 5 (cellulase A) family.</text>
</comment>
<dbReference type="InterPro" id="IPR018087">
    <property type="entry name" value="Glyco_hydro_5_CS"/>
</dbReference>
<keyword evidence="6" id="KW-0136">Cellulose degradation</keyword>
<feature type="domain" description="Glycoside hydrolase family 5" evidence="16">
    <location>
        <begin position="58"/>
        <end position="302"/>
    </location>
</feature>
<dbReference type="FunFam" id="3.20.20.80:FF:000124">
    <property type="entry name" value="Exported cellulase"/>
    <property type="match status" value="1"/>
</dbReference>
<evidence type="ECO:0000256" key="14">
    <source>
        <dbReference type="SAM" id="MobiDB-lite"/>
    </source>
</evidence>
<keyword evidence="18" id="KW-1185">Reference proteome</keyword>
<feature type="signal peptide" evidence="15">
    <location>
        <begin position="1"/>
        <end position="19"/>
    </location>
</feature>
<dbReference type="EC" id="3.2.1.4" evidence="3"/>
<dbReference type="InterPro" id="IPR017853">
    <property type="entry name" value="GH"/>
</dbReference>
<evidence type="ECO:0000256" key="1">
    <source>
        <dbReference type="ARBA" id="ARBA00000966"/>
    </source>
</evidence>
<evidence type="ECO:0000256" key="10">
    <source>
        <dbReference type="ARBA" id="ARBA00023326"/>
    </source>
</evidence>
<dbReference type="InterPro" id="IPR001547">
    <property type="entry name" value="Glyco_hydro_5"/>
</dbReference>
<evidence type="ECO:0000256" key="2">
    <source>
        <dbReference type="ARBA" id="ARBA00005641"/>
    </source>
</evidence>
<dbReference type="PANTHER" id="PTHR34142">
    <property type="entry name" value="ENDO-BETA-1,4-GLUCANASE A"/>
    <property type="match status" value="1"/>
</dbReference>
<evidence type="ECO:0000256" key="8">
    <source>
        <dbReference type="ARBA" id="ARBA00023283"/>
    </source>
</evidence>
<evidence type="ECO:0000256" key="4">
    <source>
        <dbReference type="ARBA" id="ARBA00022729"/>
    </source>
</evidence>
<feature type="compositionally biased region" description="Low complexity" evidence="14">
    <location>
        <begin position="346"/>
        <end position="367"/>
    </location>
</feature>
<protein>
    <recommendedName>
        <fullName evidence="12">Endoglucanase EG-II</fullName>
        <ecNumber evidence="3">3.2.1.4</ecNumber>
    </recommendedName>
</protein>
<reference evidence="17 18" key="1">
    <citation type="submission" date="2018-01" db="EMBL/GenBank/DDBJ databases">
        <title>Harnessing the power of phylogenomics to disentangle the directionality and signatures of interkingdom host jumping in the parasitic fungal genus Tolypocladium.</title>
        <authorList>
            <person name="Quandt C.A."/>
            <person name="Patterson W."/>
            <person name="Spatafora J.W."/>
        </authorList>
    </citation>
    <scope>NUCLEOTIDE SEQUENCE [LARGE SCALE GENOMIC DNA]</scope>
    <source>
        <strain evidence="17 18">NRBC 100945</strain>
    </source>
</reference>